<dbReference type="AlphaFoldDB" id="A0AA86VLJ8"/>
<keyword evidence="1" id="KW-0812">Transmembrane</keyword>
<accession>A0AA86VLJ8</accession>
<dbReference type="Proteomes" id="UP001189624">
    <property type="component" value="Chromosome 4"/>
</dbReference>
<keyword evidence="1" id="KW-0472">Membrane</keyword>
<sequence length="125" mass="13879">MEVHPTTMVVCEYPKCYGGDSRMCGYYEDGLTVINGSGGVSAKQRAHRYPKCYELTRGGVGVMVVARGCMDTMMVVFFVVVKLLLLTMTKQVQSSATRTTDNFQWRLAVTTGGCRSLKIMYVIVQ</sequence>
<evidence type="ECO:0000313" key="3">
    <source>
        <dbReference type="Proteomes" id="UP001189624"/>
    </source>
</evidence>
<dbReference type="EMBL" id="OY731401">
    <property type="protein sequence ID" value="CAJ1946948.1"/>
    <property type="molecule type" value="Genomic_DNA"/>
</dbReference>
<evidence type="ECO:0000256" key="1">
    <source>
        <dbReference type="SAM" id="Phobius"/>
    </source>
</evidence>
<evidence type="ECO:0000313" key="2">
    <source>
        <dbReference type="EMBL" id="CAJ1946948.1"/>
    </source>
</evidence>
<organism evidence="2 3">
    <name type="scientific">Sphenostylis stenocarpa</name>
    <dbReference type="NCBI Taxonomy" id="92480"/>
    <lineage>
        <taxon>Eukaryota</taxon>
        <taxon>Viridiplantae</taxon>
        <taxon>Streptophyta</taxon>
        <taxon>Embryophyta</taxon>
        <taxon>Tracheophyta</taxon>
        <taxon>Spermatophyta</taxon>
        <taxon>Magnoliopsida</taxon>
        <taxon>eudicotyledons</taxon>
        <taxon>Gunneridae</taxon>
        <taxon>Pentapetalae</taxon>
        <taxon>rosids</taxon>
        <taxon>fabids</taxon>
        <taxon>Fabales</taxon>
        <taxon>Fabaceae</taxon>
        <taxon>Papilionoideae</taxon>
        <taxon>50 kb inversion clade</taxon>
        <taxon>NPAAA clade</taxon>
        <taxon>indigoferoid/millettioid clade</taxon>
        <taxon>Phaseoleae</taxon>
        <taxon>Sphenostylis</taxon>
    </lineage>
</organism>
<feature type="transmembrane region" description="Helical" evidence="1">
    <location>
        <begin position="64"/>
        <end position="85"/>
    </location>
</feature>
<name>A0AA86VLJ8_9FABA</name>
<keyword evidence="1" id="KW-1133">Transmembrane helix</keyword>
<protein>
    <submittedName>
        <fullName evidence="2">Uncharacterized protein</fullName>
    </submittedName>
</protein>
<reference evidence="2" key="1">
    <citation type="submission" date="2023-10" db="EMBL/GenBank/DDBJ databases">
        <authorList>
            <person name="Domelevo Entfellner J.-B."/>
        </authorList>
    </citation>
    <scope>NUCLEOTIDE SEQUENCE</scope>
</reference>
<gene>
    <name evidence="2" type="ORF">AYBTSS11_LOCUS12401</name>
</gene>
<proteinExistence type="predicted"/>
<keyword evidence="3" id="KW-1185">Reference proteome</keyword>
<dbReference type="Gramene" id="rna-AYBTSS11_LOCUS12401">
    <property type="protein sequence ID" value="CAJ1946948.1"/>
    <property type="gene ID" value="gene-AYBTSS11_LOCUS12401"/>
</dbReference>